<gene>
    <name evidence="1" type="ORF">Pint_24058</name>
</gene>
<name>A0ACC0YM79_9ROSI</name>
<dbReference type="EMBL" id="CM047741">
    <property type="protein sequence ID" value="KAJ0038485.1"/>
    <property type="molecule type" value="Genomic_DNA"/>
</dbReference>
<dbReference type="Proteomes" id="UP001163603">
    <property type="component" value="Chromosome 6"/>
</dbReference>
<sequence>MAFWHFNLLLVLISALGTDAAVFTLQNKCKETVWPGILTRAGKPQLADGGLTLNLGQIVHINALTGWLADFGHGLATHFIRRAGKVHHW</sequence>
<comment type="caution">
    <text evidence="1">The sequence shown here is derived from an EMBL/GenBank/DDBJ whole genome shotgun (WGS) entry which is preliminary data.</text>
</comment>
<evidence type="ECO:0000313" key="1">
    <source>
        <dbReference type="EMBL" id="KAJ0038485.1"/>
    </source>
</evidence>
<organism evidence="1 2">
    <name type="scientific">Pistacia integerrima</name>
    <dbReference type="NCBI Taxonomy" id="434235"/>
    <lineage>
        <taxon>Eukaryota</taxon>
        <taxon>Viridiplantae</taxon>
        <taxon>Streptophyta</taxon>
        <taxon>Embryophyta</taxon>
        <taxon>Tracheophyta</taxon>
        <taxon>Spermatophyta</taxon>
        <taxon>Magnoliopsida</taxon>
        <taxon>eudicotyledons</taxon>
        <taxon>Gunneridae</taxon>
        <taxon>Pentapetalae</taxon>
        <taxon>rosids</taxon>
        <taxon>malvids</taxon>
        <taxon>Sapindales</taxon>
        <taxon>Anacardiaceae</taxon>
        <taxon>Pistacia</taxon>
    </lineage>
</organism>
<accession>A0ACC0YM79</accession>
<evidence type="ECO:0000313" key="2">
    <source>
        <dbReference type="Proteomes" id="UP001163603"/>
    </source>
</evidence>
<proteinExistence type="predicted"/>
<reference evidence="2" key="1">
    <citation type="journal article" date="2023" name="G3 (Bethesda)">
        <title>Genome assembly and association tests identify interacting loci associated with vigor, precocity, and sex in interspecific pistachio rootstocks.</title>
        <authorList>
            <person name="Palmer W."/>
            <person name="Jacygrad E."/>
            <person name="Sagayaradj S."/>
            <person name="Cavanaugh K."/>
            <person name="Han R."/>
            <person name="Bertier L."/>
            <person name="Beede B."/>
            <person name="Kafkas S."/>
            <person name="Golino D."/>
            <person name="Preece J."/>
            <person name="Michelmore R."/>
        </authorList>
    </citation>
    <scope>NUCLEOTIDE SEQUENCE [LARGE SCALE GENOMIC DNA]</scope>
</reference>
<keyword evidence="2" id="KW-1185">Reference proteome</keyword>
<protein>
    <submittedName>
        <fullName evidence="1">Uncharacterized protein</fullName>
    </submittedName>
</protein>